<sequence length="274" mass="30730">MKYAFNSASCPNLTLAEMTEAAQAYGYQGLELRSGTGHRHGAELSASQSVRTELRKHAADSGIELCCLGISNIYSQPENVEAQIDETKSYIKLAHDLEIPYVRVFCGRIPPEGTREVSRHSIIEAFRSLGPYARTHGVTIVAETHDHWSDPRVMADIMREVNDLNVAAAWDVIHTEREGLTGPEAVIDSLGPWIRHVHFHDGLKRLDRLHYAPIGTGEFDQLRIAKALLQAGYEGYVSGEWYNWEPYDIHLPRELAAWKRYVALAMKGGDEDGF</sequence>
<dbReference type="SUPFAM" id="SSF51658">
    <property type="entry name" value="Xylose isomerase-like"/>
    <property type="match status" value="1"/>
</dbReference>
<evidence type="ECO:0000313" key="2">
    <source>
        <dbReference type="EMBL" id="MCU6796865.1"/>
    </source>
</evidence>
<dbReference type="PANTHER" id="PTHR12110">
    <property type="entry name" value="HYDROXYPYRUVATE ISOMERASE"/>
    <property type="match status" value="1"/>
</dbReference>
<keyword evidence="2" id="KW-0413">Isomerase</keyword>
<evidence type="ECO:0000259" key="1">
    <source>
        <dbReference type="Pfam" id="PF01261"/>
    </source>
</evidence>
<reference evidence="2 3" key="1">
    <citation type="submission" date="2022-09" db="EMBL/GenBank/DDBJ databases">
        <authorList>
            <person name="Han X.L."/>
            <person name="Wang Q."/>
            <person name="Lu T."/>
        </authorList>
    </citation>
    <scope>NUCLEOTIDE SEQUENCE [LARGE SCALE GENOMIC DNA]</scope>
    <source>
        <strain evidence="2 3">WQ 127069</strain>
    </source>
</reference>
<organism evidence="2 3">
    <name type="scientific">Paenibacillus baimaensis</name>
    <dbReference type="NCBI Taxonomy" id="2982185"/>
    <lineage>
        <taxon>Bacteria</taxon>
        <taxon>Bacillati</taxon>
        <taxon>Bacillota</taxon>
        <taxon>Bacilli</taxon>
        <taxon>Bacillales</taxon>
        <taxon>Paenibacillaceae</taxon>
        <taxon>Paenibacillus</taxon>
    </lineage>
</organism>
<dbReference type="InterPro" id="IPR050312">
    <property type="entry name" value="IolE/XylAMocC-like"/>
</dbReference>
<dbReference type="GO" id="GO:0016853">
    <property type="term" value="F:isomerase activity"/>
    <property type="evidence" value="ECO:0007669"/>
    <property type="project" value="UniProtKB-KW"/>
</dbReference>
<comment type="caution">
    <text evidence="2">The sequence shown here is derived from an EMBL/GenBank/DDBJ whole genome shotgun (WGS) entry which is preliminary data.</text>
</comment>
<dbReference type="InterPro" id="IPR013022">
    <property type="entry name" value="Xyl_isomerase-like_TIM-brl"/>
</dbReference>
<dbReference type="Proteomes" id="UP001652445">
    <property type="component" value="Unassembled WGS sequence"/>
</dbReference>
<dbReference type="PANTHER" id="PTHR12110:SF21">
    <property type="entry name" value="XYLOSE ISOMERASE-LIKE TIM BARREL DOMAIN-CONTAINING PROTEIN"/>
    <property type="match status" value="1"/>
</dbReference>
<name>A0ABT2UQC1_9BACL</name>
<proteinExistence type="predicted"/>
<protein>
    <submittedName>
        <fullName evidence="2">Sugar phosphate isomerase/epimerase</fullName>
    </submittedName>
</protein>
<gene>
    <name evidence="2" type="ORF">OB236_32540</name>
</gene>
<dbReference type="RefSeq" id="WP_262687693.1">
    <property type="nucleotide sequence ID" value="NZ_JAOQIO010000110.1"/>
</dbReference>
<dbReference type="Gene3D" id="3.20.20.150">
    <property type="entry name" value="Divalent-metal-dependent TIM barrel enzymes"/>
    <property type="match status" value="1"/>
</dbReference>
<dbReference type="EMBL" id="JAOQIO010000110">
    <property type="protein sequence ID" value="MCU6796865.1"/>
    <property type="molecule type" value="Genomic_DNA"/>
</dbReference>
<accession>A0ABT2UQC1</accession>
<dbReference type="InterPro" id="IPR036237">
    <property type="entry name" value="Xyl_isomerase-like_sf"/>
</dbReference>
<feature type="domain" description="Xylose isomerase-like TIM barrel" evidence="1">
    <location>
        <begin position="20"/>
        <end position="244"/>
    </location>
</feature>
<dbReference type="Pfam" id="PF01261">
    <property type="entry name" value="AP_endonuc_2"/>
    <property type="match status" value="1"/>
</dbReference>
<keyword evidence="3" id="KW-1185">Reference proteome</keyword>
<evidence type="ECO:0000313" key="3">
    <source>
        <dbReference type="Proteomes" id="UP001652445"/>
    </source>
</evidence>